<dbReference type="Gene3D" id="1.20.1250.20">
    <property type="entry name" value="MFS general substrate transporter like domains"/>
    <property type="match status" value="2"/>
</dbReference>
<keyword evidence="2" id="KW-1003">Cell membrane</keyword>
<dbReference type="PANTHER" id="PTHR23513">
    <property type="entry name" value="INTEGRAL MEMBRANE EFFLUX PROTEIN-RELATED"/>
    <property type="match status" value="1"/>
</dbReference>
<evidence type="ECO:0000256" key="3">
    <source>
        <dbReference type="ARBA" id="ARBA00022692"/>
    </source>
</evidence>
<feature type="transmembrane region" description="Helical" evidence="6">
    <location>
        <begin position="401"/>
        <end position="420"/>
    </location>
</feature>
<dbReference type="OrthoDB" id="9908769at2"/>
<dbReference type="SUPFAM" id="SSF103473">
    <property type="entry name" value="MFS general substrate transporter"/>
    <property type="match status" value="1"/>
</dbReference>
<dbReference type="Proteomes" id="UP000192840">
    <property type="component" value="Unassembled WGS sequence"/>
</dbReference>
<evidence type="ECO:0000313" key="8">
    <source>
        <dbReference type="Proteomes" id="UP000192840"/>
    </source>
</evidence>
<dbReference type="RefSeq" id="WP_030476910.1">
    <property type="nucleotide sequence ID" value="NZ_FWYC01000010.1"/>
</dbReference>
<gene>
    <name evidence="7" type="ORF">SAMN05660733_04385</name>
</gene>
<organism evidence="7 8">
    <name type="scientific">Lentzea albidocapillata</name>
    <dbReference type="NCBI Taxonomy" id="40571"/>
    <lineage>
        <taxon>Bacteria</taxon>
        <taxon>Bacillati</taxon>
        <taxon>Actinomycetota</taxon>
        <taxon>Actinomycetes</taxon>
        <taxon>Pseudonocardiales</taxon>
        <taxon>Pseudonocardiaceae</taxon>
        <taxon>Lentzea</taxon>
    </lineage>
</organism>
<dbReference type="InterPro" id="IPR036259">
    <property type="entry name" value="MFS_trans_sf"/>
</dbReference>
<evidence type="ECO:0000256" key="5">
    <source>
        <dbReference type="ARBA" id="ARBA00023136"/>
    </source>
</evidence>
<feature type="transmembrane region" description="Helical" evidence="6">
    <location>
        <begin position="335"/>
        <end position="359"/>
    </location>
</feature>
<keyword evidence="4 6" id="KW-1133">Transmembrane helix</keyword>
<feature type="transmembrane region" description="Helical" evidence="6">
    <location>
        <begin position="45"/>
        <end position="67"/>
    </location>
</feature>
<evidence type="ECO:0000256" key="2">
    <source>
        <dbReference type="ARBA" id="ARBA00022475"/>
    </source>
</evidence>
<evidence type="ECO:0000313" key="7">
    <source>
        <dbReference type="EMBL" id="SMD12168.1"/>
    </source>
</evidence>
<feature type="transmembrane region" description="Helical" evidence="6">
    <location>
        <begin position="371"/>
        <end position="395"/>
    </location>
</feature>
<dbReference type="AlphaFoldDB" id="A0A1W2ESL4"/>
<evidence type="ECO:0000256" key="4">
    <source>
        <dbReference type="ARBA" id="ARBA00022989"/>
    </source>
</evidence>
<feature type="transmembrane region" description="Helical" evidence="6">
    <location>
        <begin position="166"/>
        <end position="194"/>
    </location>
</feature>
<comment type="subcellular location">
    <subcellularLocation>
        <location evidence="1">Cell membrane</location>
        <topology evidence="1">Multi-pass membrane protein</topology>
    </subcellularLocation>
</comment>
<keyword evidence="5 6" id="KW-0472">Membrane</keyword>
<dbReference type="STRING" id="40571.SAMN05660733_04385"/>
<proteinExistence type="predicted"/>
<keyword evidence="8" id="KW-1185">Reference proteome</keyword>
<evidence type="ECO:0008006" key="9">
    <source>
        <dbReference type="Google" id="ProtNLM"/>
    </source>
</evidence>
<dbReference type="EMBL" id="FWYC01000010">
    <property type="protein sequence ID" value="SMD12168.1"/>
    <property type="molecule type" value="Genomic_DNA"/>
</dbReference>
<sequence>MTVTATSDRSTPAFLAVWVPSLIVIIATGACLFTVSWWIGKAPGGGAALGLVIGFSSVISLLTVAAVSGVIDRADSRTTLVRLLLLMTLPVAGLVYVVGQEPAGAVVLLAGTCYVLISTGESLYLAATETVAVDLAPTSWPQTRTALLTQIHSQVERVVGPLLTGLLIAAGAVGVVPLTAVAVVVCMIGATLLARRHLDAVTRRRLGAADAPEPKPASVLRGLVRDAKPAVSLVRRHRDLTFLVQLGVLANLIVFPFYAVLPAVLGEYTSDATDLAVWFGRAATAYGAGMLVGSLALTRLRRDFRGTAAMACASASLGVICLVLVGAAAGQAPVLVVAAMAANGALFSVLVAVGGAVWLHRTPAEVRVRVFALRRLTVYSSIPVGTMLMGFGGAAVGYRTFVQALAVVVLLLLIVAWVRFRASRPLNETEGS</sequence>
<feature type="transmembrane region" description="Helical" evidence="6">
    <location>
        <begin position="309"/>
        <end position="329"/>
    </location>
</feature>
<protein>
    <recommendedName>
        <fullName evidence="9">Major Facilitator Superfamily protein</fullName>
    </recommendedName>
</protein>
<feature type="transmembrane region" description="Helical" evidence="6">
    <location>
        <begin position="242"/>
        <end position="265"/>
    </location>
</feature>
<feature type="transmembrane region" description="Helical" evidence="6">
    <location>
        <begin position="79"/>
        <end position="99"/>
    </location>
</feature>
<keyword evidence="3 6" id="KW-0812">Transmembrane</keyword>
<reference evidence="8" key="1">
    <citation type="submission" date="2017-04" db="EMBL/GenBank/DDBJ databases">
        <authorList>
            <person name="Varghese N."/>
            <person name="Submissions S."/>
        </authorList>
    </citation>
    <scope>NUCLEOTIDE SEQUENCE [LARGE SCALE GENOMIC DNA]</scope>
    <source>
        <strain evidence="8">DSM 44073</strain>
    </source>
</reference>
<evidence type="ECO:0000256" key="1">
    <source>
        <dbReference type="ARBA" id="ARBA00004651"/>
    </source>
</evidence>
<dbReference type="GO" id="GO:0005886">
    <property type="term" value="C:plasma membrane"/>
    <property type="evidence" value="ECO:0007669"/>
    <property type="project" value="UniProtKB-SubCell"/>
</dbReference>
<evidence type="ECO:0000256" key="6">
    <source>
        <dbReference type="SAM" id="Phobius"/>
    </source>
</evidence>
<dbReference type="PANTHER" id="PTHR23513:SF11">
    <property type="entry name" value="STAPHYLOFERRIN A TRANSPORTER"/>
    <property type="match status" value="1"/>
</dbReference>
<feature type="transmembrane region" description="Helical" evidence="6">
    <location>
        <begin position="277"/>
        <end position="297"/>
    </location>
</feature>
<name>A0A1W2ESL4_9PSEU</name>
<feature type="transmembrane region" description="Helical" evidence="6">
    <location>
        <begin position="12"/>
        <end position="39"/>
    </location>
</feature>
<accession>A0A1W2ESL4</accession>